<organism evidence="1 2">
    <name type="scientific">Eragrostis curvula</name>
    <name type="common">weeping love grass</name>
    <dbReference type="NCBI Taxonomy" id="38414"/>
    <lineage>
        <taxon>Eukaryota</taxon>
        <taxon>Viridiplantae</taxon>
        <taxon>Streptophyta</taxon>
        <taxon>Embryophyta</taxon>
        <taxon>Tracheophyta</taxon>
        <taxon>Spermatophyta</taxon>
        <taxon>Magnoliopsida</taxon>
        <taxon>Liliopsida</taxon>
        <taxon>Poales</taxon>
        <taxon>Poaceae</taxon>
        <taxon>PACMAD clade</taxon>
        <taxon>Chloridoideae</taxon>
        <taxon>Eragrostideae</taxon>
        <taxon>Eragrostidinae</taxon>
        <taxon>Eragrostis</taxon>
    </lineage>
</organism>
<dbReference type="Gramene" id="TVU31356">
    <property type="protein sequence ID" value="TVU31356"/>
    <property type="gene ID" value="EJB05_23039"/>
</dbReference>
<comment type="caution">
    <text evidence="1">The sequence shown here is derived from an EMBL/GenBank/DDBJ whole genome shotgun (WGS) entry which is preliminary data.</text>
</comment>
<feature type="non-terminal residue" evidence="1">
    <location>
        <position position="133"/>
    </location>
</feature>
<proteinExistence type="predicted"/>
<sequence>MSSQFAAAHPASIHPCRHPALSVRIRIPWRFRPTRHLAIPNSACLQPNDASPASSLDAILLPCSHAGTASYCQKDQAKIVVIISYLIFTCCREVIQELLSHIAPALVLASRPPGSPVSGSDMAGHEMLEFCVV</sequence>
<name>A0A5J9V604_9POAL</name>
<protein>
    <submittedName>
        <fullName evidence="1">Uncharacterized protein</fullName>
    </submittedName>
</protein>
<evidence type="ECO:0000313" key="1">
    <source>
        <dbReference type="EMBL" id="TVU31356.1"/>
    </source>
</evidence>
<dbReference type="EMBL" id="RWGY01000011">
    <property type="protein sequence ID" value="TVU31356.1"/>
    <property type="molecule type" value="Genomic_DNA"/>
</dbReference>
<dbReference type="Proteomes" id="UP000324897">
    <property type="component" value="Chromosome 1"/>
</dbReference>
<accession>A0A5J9V604</accession>
<keyword evidence="2" id="KW-1185">Reference proteome</keyword>
<reference evidence="1 2" key="1">
    <citation type="journal article" date="2019" name="Sci. Rep.">
        <title>A high-quality genome of Eragrostis curvula grass provides insights into Poaceae evolution and supports new strategies to enhance forage quality.</title>
        <authorList>
            <person name="Carballo J."/>
            <person name="Santos B.A.C.M."/>
            <person name="Zappacosta D."/>
            <person name="Garbus I."/>
            <person name="Selva J.P."/>
            <person name="Gallo C.A."/>
            <person name="Diaz A."/>
            <person name="Albertini E."/>
            <person name="Caccamo M."/>
            <person name="Echenique V."/>
        </authorList>
    </citation>
    <scope>NUCLEOTIDE SEQUENCE [LARGE SCALE GENOMIC DNA]</scope>
    <source>
        <strain evidence="2">cv. Victoria</strain>
        <tissue evidence="1">Leaf</tissue>
    </source>
</reference>
<feature type="non-terminal residue" evidence="1">
    <location>
        <position position="1"/>
    </location>
</feature>
<gene>
    <name evidence="1" type="ORF">EJB05_23039</name>
</gene>
<evidence type="ECO:0000313" key="2">
    <source>
        <dbReference type="Proteomes" id="UP000324897"/>
    </source>
</evidence>
<dbReference type="AlphaFoldDB" id="A0A5J9V604"/>